<keyword evidence="6" id="KW-1185">Reference proteome</keyword>
<dbReference type="PANTHER" id="PTHR30483:SF6">
    <property type="entry name" value="PERIPLASMIC BINDING PROTEIN OF ABC TRANSPORTER FOR NATURAL AMINO ACIDS"/>
    <property type="match status" value="1"/>
</dbReference>
<dbReference type="CDD" id="cd06349">
    <property type="entry name" value="PBP1_ABC_HAAT-like"/>
    <property type="match status" value="1"/>
</dbReference>
<dbReference type="Pfam" id="PF13458">
    <property type="entry name" value="Peripla_BP_6"/>
    <property type="match status" value="1"/>
</dbReference>
<comment type="caution">
    <text evidence="5">The sequence shown here is derived from an EMBL/GenBank/DDBJ whole genome shotgun (WGS) entry which is preliminary data.</text>
</comment>
<dbReference type="InterPro" id="IPR028081">
    <property type="entry name" value="Leu-bd"/>
</dbReference>
<dbReference type="RefSeq" id="WP_066714244.1">
    <property type="nucleotide sequence ID" value="NZ_JARFNM010000001.1"/>
</dbReference>
<dbReference type="Gene3D" id="3.40.50.2300">
    <property type="match status" value="2"/>
</dbReference>
<comment type="similarity">
    <text evidence="1">Belongs to the leucine-binding protein family.</text>
</comment>
<evidence type="ECO:0000256" key="1">
    <source>
        <dbReference type="ARBA" id="ARBA00010062"/>
    </source>
</evidence>
<dbReference type="STRING" id="1497955.HMPREF1872_00888"/>
<reference evidence="6" key="1">
    <citation type="submission" date="2016-01" db="EMBL/GenBank/DDBJ databases">
        <authorList>
            <person name="Mitreva M."/>
            <person name="Pepin K.H."/>
            <person name="Mihindukulasuriya K.A."/>
            <person name="Fulton R."/>
            <person name="Fronick C."/>
            <person name="O'Laughlin M."/>
            <person name="Miner T."/>
            <person name="Herter B."/>
            <person name="Rosa B.A."/>
            <person name="Cordes M."/>
            <person name="Tomlinson C."/>
            <person name="Wollam A."/>
            <person name="Palsikar V.B."/>
            <person name="Mardis E.R."/>
            <person name="Wilson R.K."/>
        </authorList>
    </citation>
    <scope>NUCLEOTIDE SEQUENCE [LARGE SCALE GENOMIC DNA]</scope>
    <source>
        <strain evidence="6">KA00274</strain>
    </source>
</reference>
<evidence type="ECO:0000313" key="6">
    <source>
        <dbReference type="Proteomes" id="UP000070080"/>
    </source>
</evidence>
<feature type="signal peptide" evidence="3">
    <location>
        <begin position="1"/>
        <end position="19"/>
    </location>
</feature>
<dbReference type="EMBL" id="LSCV01000030">
    <property type="protein sequence ID" value="KXB40342.1"/>
    <property type="molecule type" value="Genomic_DNA"/>
</dbReference>
<dbReference type="InterPro" id="IPR028082">
    <property type="entry name" value="Peripla_BP_I"/>
</dbReference>
<accession>A0A133YAX8</accession>
<dbReference type="AlphaFoldDB" id="A0A133YAX8"/>
<dbReference type="SUPFAM" id="SSF53822">
    <property type="entry name" value="Periplasmic binding protein-like I"/>
    <property type="match status" value="1"/>
</dbReference>
<name>A0A133YAX8_9FIRM</name>
<gene>
    <name evidence="5" type="ORF">HMPREF1872_00888</name>
</gene>
<proteinExistence type="inferred from homology"/>
<sequence>MKKILATLTMLAMCLTACSAPVSKDKVETKEGNASGKDPIYFAWYGPLTGDTKQYGDTERVAVEIALNDLKEKGWVLGGREIKVDFYDDKNDAKESVNIANKVIGAKKYSAVVGAFGSTSSMASAPLYEKAKIVNYSPTASHQKYSSMGEFIFRNTLTQEMETTQYADYVYKKLGIKNVGILYVNDDWGQNIADIFEKKFKDLGGTITDKQAYIPNQTSDFSPMITSIKSSKPEAFFQIAYYQDSANILKQAKNLGFETQTILASSVLKQEFLDLVGKSADGAFIMNAFTPSIDTPEFKRVMKTYTDKTGKQGDAFVMQTYDVICQLAAAIEKAGSSDPVKIREALAGMKDYPSLAGPYSMNELGDAMRTLVPMKIVDGQFVAIKEK</sequence>
<organism evidence="5 6">
    <name type="scientific">Amygdalobacter nucleatus</name>
    <dbReference type="NCBI Taxonomy" id="3029274"/>
    <lineage>
        <taxon>Bacteria</taxon>
        <taxon>Bacillati</taxon>
        <taxon>Bacillota</taxon>
        <taxon>Clostridia</taxon>
        <taxon>Eubacteriales</taxon>
        <taxon>Oscillospiraceae</taxon>
        <taxon>Amygdalobacter</taxon>
    </lineage>
</organism>
<feature type="domain" description="Leucine-binding protein" evidence="4">
    <location>
        <begin position="39"/>
        <end position="377"/>
    </location>
</feature>
<protein>
    <submittedName>
        <fullName evidence="5">Ligand-binding protein, receptor family</fullName>
    </submittedName>
</protein>
<evidence type="ECO:0000256" key="3">
    <source>
        <dbReference type="SAM" id="SignalP"/>
    </source>
</evidence>
<evidence type="ECO:0000256" key="2">
    <source>
        <dbReference type="ARBA" id="ARBA00022729"/>
    </source>
</evidence>
<evidence type="ECO:0000259" key="4">
    <source>
        <dbReference type="Pfam" id="PF13458"/>
    </source>
</evidence>
<feature type="chain" id="PRO_5007460327" evidence="3">
    <location>
        <begin position="20"/>
        <end position="387"/>
    </location>
</feature>
<dbReference type="PANTHER" id="PTHR30483">
    <property type="entry name" value="LEUCINE-SPECIFIC-BINDING PROTEIN"/>
    <property type="match status" value="1"/>
</dbReference>
<keyword evidence="2 3" id="KW-0732">Signal</keyword>
<dbReference type="PATRIC" id="fig|1497955.3.peg.859"/>
<evidence type="ECO:0000313" key="5">
    <source>
        <dbReference type="EMBL" id="KXB40342.1"/>
    </source>
</evidence>
<dbReference type="InterPro" id="IPR051010">
    <property type="entry name" value="BCAA_transport"/>
</dbReference>
<dbReference type="OrthoDB" id="9783240at2"/>
<dbReference type="Proteomes" id="UP000070080">
    <property type="component" value="Unassembled WGS sequence"/>
</dbReference>
<keyword evidence="5" id="KW-0675">Receptor</keyword>